<dbReference type="SUPFAM" id="SSF50249">
    <property type="entry name" value="Nucleic acid-binding proteins"/>
    <property type="match status" value="1"/>
</dbReference>
<dbReference type="EC" id="5.6.2.3" evidence="1"/>
<keyword evidence="1" id="KW-0067">ATP-binding</keyword>
<reference evidence="3" key="2">
    <citation type="journal article" date="2023" name="Science">
        <title>Genomic signatures of disease resistance in endangered staghorn corals.</title>
        <authorList>
            <person name="Vollmer S.V."/>
            <person name="Selwyn J.D."/>
            <person name="Despard B.A."/>
            <person name="Roesel C.L."/>
        </authorList>
    </citation>
    <scope>NUCLEOTIDE SEQUENCE</scope>
    <source>
        <strain evidence="3">K2</strain>
    </source>
</reference>
<dbReference type="GO" id="GO:0005524">
    <property type="term" value="F:ATP binding"/>
    <property type="evidence" value="ECO:0007669"/>
    <property type="project" value="UniProtKB-KW"/>
</dbReference>
<comment type="catalytic activity">
    <reaction evidence="1">
        <text>ATP + H2O = ADP + phosphate + H(+)</text>
        <dbReference type="Rhea" id="RHEA:13065"/>
        <dbReference type="ChEBI" id="CHEBI:15377"/>
        <dbReference type="ChEBI" id="CHEBI:15378"/>
        <dbReference type="ChEBI" id="CHEBI:30616"/>
        <dbReference type="ChEBI" id="CHEBI:43474"/>
        <dbReference type="ChEBI" id="CHEBI:456216"/>
        <dbReference type="EC" id="5.6.2.3"/>
    </reaction>
</comment>
<evidence type="ECO:0000313" key="4">
    <source>
        <dbReference type="Proteomes" id="UP001249851"/>
    </source>
</evidence>
<dbReference type="InterPro" id="IPR027417">
    <property type="entry name" value="P-loop_NTPase"/>
</dbReference>
<evidence type="ECO:0000256" key="1">
    <source>
        <dbReference type="RuleBase" id="RU363044"/>
    </source>
</evidence>
<comment type="similarity">
    <text evidence="1">Belongs to the helicase family.</text>
</comment>
<evidence type="ECO:0000313" key="3">
    <source>
        <dbReference type="EMBL" id="KAK2556793.1"/>
    </source>
</evidence>
<feature type="domain" description="DNA helicase Pif1-like DEAD-box helicase" evidence="2">
    <location>
        <begin position="2"/>
        <end position="80"/>
    </location>
</feature>
<proteinExistence type="inferred from homology"/>
<dbReference type="GO" id="GO:0016787">
    <property type="term" value="F:hydrolase activity"/>
    <property type="evidence" value="ECO:0007669"/>
    <property type="project" value="UniProtKB-KW"/>
</dbReference>
<dbReference type="Pfam" id="PF05970">
    <property type="entry name" value="PIF1"/>
    <property type="match status" value="1"/>
</dbReference>
<keyword evidence="1" id="KW-0547">Nucleotide-binding</keyword>
<dbReference type="GO" id="GO:0043139">
    <property type="term" value="F:5'-3' DNA helicase activity"/>
    <property type="evidence" value="ECO:0007669"/>
    <property type="project" value="UniProtKB-EC"/>
</dbReference>
<sequence>MPFGGISVILCGDIAQLPPISDQVLYHNKPKNDLAVEGYCMYQKFQTVVKLQTSERTKGSNREQENFRQLQVRARNGDSSLEDWKLLLTRNPDKTENLQHFKDCAIKLSFGNEKVAKDNYNKLCDLGHPIIQINAQHSNNKAKNLSAEDIGGLEPVLYLAKNARVMLTRNLWTELGLCNGALGTVRHVIYAEGHSPPVLPIAIIVQFDKKDYSGPSFCDSIANCVPIYPVTNCSDMYGEKLERQQFPLKLAWSITIHKAQGLTLNDVWVDLGPSEKAAGLTYVALTRIIIMSNFTPPPSKRVKYGMPSSPASPSSTSAAIVIGYIQHVTPVKQSQASSNLYFDVKVQTANQESKIVKVMHQKGDGCKGHIFVDKMNAQQPVKISNLSVTASGTMFFNKGAGIQDLPSHTITFQYEVQDPFEVTMVNSLMKSTTGNCNVRGSIKWKGEAHIPAEKTTQFVRDATLTDTSGSIPLSIWGEHITAVEEGNFYTFTECKLRHFYGKCLTTTKSTTVSAAEKQDLTKVKQQEVQNWICCPEILNVAVSPFLTCNNKDCKKKITSPPGSNIAKCLNCNRSMLIKNCYVDMTVSFNLEKDGKVFPVTAFPKVVSAFLQEDIFNYREDTEPLIEKLLLLDSVDFQLSQNGKLVAKMQDHEQSSDSSDNK</sequence>
<protein>
    <recommendedName>
        <fullName evidence="1">ATP-dependent DNA helicase</fullName>
        <ecNumber evidence="1">5.6.2.3</ecNumber>
    </recommendedName>
</protein>
<dbReference type="AlphaFoldDB" id="A0AAD9Q8P0"/>
<keyword evidence="4" id="KW-1185">Reference proteome</keyword>
<dbReference type="InterPro" id="IPR010285">
    <property type="entry name" value="DNA_helicase_pif1-like_DEAD"/>
</dbReference>
<dbReference type="InterPro" id="IPR051055">
    <property type="entry name" value="PIF1_helicase"/>
</dbReference>
<dbReference type="SUPFAM" id="SSF52540">
    <property type="entry name" value="P-loop containing nucleoside triphosphate hydrolases"/>
    <property type="match status" value="1"/>
</dbReference>
<name>A0AAD9Q8P0_ACRCE</name>
<accession>A0AAD9Q8P0</accession>
<dbReference type="GO" id="GO:0000723">
    <property type="term" value="P:telomere maintenance"/>
    <property type="evidence" value="ECO:0007669"/>
    <property type="project" value="InterPro"/>
</dbReference>
<dbReference type="GO" id="GO:0006281">
    <property type="term" value="P:DNA repair"/>
    <property type="evidence" value="ECO:0007669"/>
    <property type="project" value="UniProtKB-KW"/>
</dbReference>
<keyword evidence="1" id="KW-0227">DNA damage</keyword>
<dbReference type="PANTHER" id="PTHR47642">
    <property type="entry name" value="ATP-DEPENDENT DNA HELICASE"/>
    <property type="match status" value="1"/>
</dbReference>
<keyword evidence="1" id="KW-0234">DNA repair</keyword>
<dbReference type="EMBL" id="JARQWQ010000053">
    <property type="protein sequence ID" value="KAK2556793.1"/>
    <property type="molecule type" value="Genomic_DNA"/>
</dbReference>
<comment type="caution">
    <text evidence="3">The sequence shown here is derived from an EMBL/GenBank/DDBJ whole genome shotgun (WGS) entry which is preliminary data.</text>
</comment>
<dbReference type="Proteomes" id="UP001249851">
    <property type="component" value="Unassembled WGS sequence"/>
</dbReference>
<evidence type="ECO:0000259" key="2">
    <source>
        <dbReference type="Pfam" id="PF05970"/>
    </source>
</evidence>
<dbReference type="PANTHER" id="PTHR47642:SF6">
    <property type="entry name" value="ATP-DEPENDENT DNA HELICASE"/>
    <property type="match status" value="1"/>
</dbReference>
<dbReference type="InterPro" id="IPR012340">
    <property type="entry name" value="NA-bd_OB-fold"/>
</dbReference>
<organism evidence="3 4">
    <name type="scientific">Acropora cervicornis</name>
    <name type="common">Staghorn coral</name>
    <dbReference type="NCBI Taxonomy" id="6130"/>
    <lineage>
        <taxon>Eukaryota</taxon>
        <taxon>Metazoa</taxon>
        <taxon>Cnidaria</taxon>
        <taxon>Anthozoa</taxon>
        <taxon>Hexacorallia</taxon>
        <taxon>Scleractinia</taxon>
        <taxon>Astrocoeniina</taxon>
        <taxon>Acroporidae</taxon>
        <taxon>Acropora</taxon>
    </lineage>
</organism>
<dbReference type="Gene3D" id="2.40.50.140">
    <property type="entry name" value="Nucleic acid-binding proteins"/>
    <property type="match status" value="1"/>
</dbReference>
<dbReference type="GO" id="GO:0006310">
    <property type="term" value="P:DNA recombination"/>
    <property type="evidence" value="ECO:0007669"/>
    <property type="project" value="UniProtKB-KW"/>
</dbReference>
<keyword evidence="1" id="KW-0233">DNA recombination</keyword>
<comment type="cofactor">
    <cofactor evidence="1">
        <name>Mg(2+)</name>
        <dbReference type="ChEBI" id="CHEBI:18420"/>
    </cofactor>
</comment>
<gene>
    <name evidence="3" type="ORF">P5673_020998</name>
</gene>
<dbReference type="Gene3D" id="3.40.50.300">
    <property type="entry name" value="P-loop containing nucleotide triphosphate hydrolases"/>
    <property type="match status" value="1"/>
</dbReference>
<keyword evidence="1 3" id="KW-0347">Helicase</keyword>
<keyword evidence="1" id="KW-0378">Hydrolase</keyword>
<reference evidence="3" key="1">
    <citation type="journal article" date="2023" name="G3 (Bethesda)">
        <title>Whole genome assembly and annotation of the endangered Caribbean coral Acropora cervicornis.</title>
        <authorList>
            <person name="Selwyn J.D."/>
            <person name="Vollmer S.V."/>
        </authorList>
    </citation>
    <scope>NUCLEOTIDE SEQUENCE</scope>
    <source>
        <strain evidence="3">K2</strain>
    </source>
</reference>
<dbReference type="CDD" id="cd18809">
    <property type="entry name" value="SF1_C_RecD"/>
    <property type="match status" value="1"/>
</dbReference>